<protein>
    <recommendedName>
        <fullName evidence="1">Periphilin-1 C-terminal domain-containing protein</fullName>
    </recommendedName>
</protein>
<organism evidence="2 3">
    <name type="scientific">Gnathostoma spinigerum</name>
    <dbReference type="NCBI Taxonomy" id="75299"/>
    <lineage>
        <taxon>Eukaryota</taxon>
        <taxon>Metazoa</taxon>
        <taxon>Ecdysozoa</taxon>
        <taxon>Nematoda</taxon>
        <taxon>Chromadorea</taxon>
        <taxon>Rhabditida</taxon>
        <taxon>Spirurina</taxon>
        <taxon>Gnathostomatomorpha</taxon>
        <taxon>Gnathostomatoidea</taxon>
        <taxon>Gnathostomatidae</taxon>
        <taxon>Gnathostoma</taxon>
    </lineage>
</organism>
<sequence>MTVENERERKLAQLPPELMAKYVAKKKQVEDAFKQDCETFGFVVKTLIQKDPALEERLRIALADTIKDMEESFTQKIDQYLDQLVILLSL</sequence>
<evidence type="ECO:0000313" key="3">
    <source>
        <dbReference type="Proteomes" id="UP001608902"/>
    </source>
</evidence>
<gene>
    <name evidence="2" type="ORF">AB6A40_011363</name>
</gene>
<dbReference type="InterPro" id="IPR028851">
    <property type="entry name" value="Pphln1"/>
</dbReference>
<name>A0ABD6F1M3_9BILA</name>
<dbReference type="InterPro" id="IPR057603">
    <property type="entry name" value="Periphilin-1_C"/>
</dbReference>
<feature type="domain" description="Periphilin-1 C-terminal" evidence="1">
    <location>
        <begin position="23"/>
        <end position="82"/>
    </location>
</feature>
<evidence type="ECO:0000259" key="1">
    <source>
        <dbReference type="Pfam" id="PF25234"/>
    </source>
</evidence>
<proteinExistence type="predicted"/>
<accession>A0ABD6F1M3</accession>
<dbReference type="Proteomes" id="UP001608902">
    <property type="component" value="Unassembled WGS sequence"/>
</dbReference>
<comment type="caution">
    <text evidence="2">The sequence shown here is derived from an EMBL/GenBank/DDBJ whole genome shotgun (WGS) entry which is preliminary data.</text>
</comment>
<keyword evidence="3" id="KW-1185">Reference proteome</keyword>
<dbReference type="PANTHER" id="PTHR15836:SF4">
    <property type="entry name" value="PERIPHILIN-1"/>
    <property type="match status" value="1"/>
</dbReference>
<dbReference type="AlphaFoldDB" id="A0ABD6F1M3"/>
<dbReference type="EMBL" id="JBGFUD010019774">
    <property type="protein sequence ID" value="MFH4984654.1"/>
    <property type="molecule type" value="Genomic_DNA"/>
</dbReference>
<reference evidence="2 3" key="1">
    <citation type="submission" date="2024-08" db="EMBL/GenBank/DDBJ databases">
        <title>Gnathostoma spinigerum genome.</title>
        <authorList>
            <person name="Gonzalez-Bertolin B."/>
            <person name="Monzon S."/>
            <person name="Zaballos A."/>
            <person name="Jimenez P."/>
            <person name="Dekumyoy P."/>
            <person name="Varona S."/>
            <person name="Cuesta I."/>
            <person name="Sumanam S."/>
            <person name="Adisakwattana P."/>
            <person name="Gasser R.B."/>
            <person name="Hernandez-Gonzalez A."/>
            <person name="Young N.D."/>
            <person name="Perteguer M.J."/>
        </authorList>
    </citation>
    <scope>NUCLEOTIDE SEQUENCE [LARGE SCALE GENOMIC DNA]</scope>
    <source>
        <strain evidence="2">AL3</strain>
        <tissue evidence="2">Liver</tissue>
    </source>
</reference>
<dbReference type="PANTHER" id="PTHR15836">
    <property type="entry name" value="PERIPHILIN 1"/>
    <property type="match status" value="1"/>
</dbReference>
<evidence type="ECO:0000313" key="2">
    <source>
        <dbReference type="EMBL" id="MFH4984654.1"/>
    </source>
</evidence>
<dbReference type="Pfam" id="PF25234">
    <property type="entry name" value="Periphilin_C"/>
    <property type="match status" value="1"/>
</dbReference>